<protein>
    <submittedName>
        <fullName evidence="1">Uncharacterized protein</fullName>
    </submittedName>
</protein>
<evidence type="ECO:0000313" key="1">
    <source>
        <dbReference type="EnsemblPlants" id="ONIVA11G06780.1"/>
    </source>
</evidence>
<reference evidence="1" key="1">
    <citation type="submission" date="2015-04" db="UniProtKB">
        <authorList>
            <consortium name="EnsemblPlants"/>
        </authorList>
    </citation>
    <scope>IDENTIFICATION</scope>
    <source>
        <strain evidence="1">SL10</strain>
    </source>
</reference>
<dbReference type="EnsemblPlants" id="ONIVA11G06780.1">
    <property type="protein sequence ID" value="ONIVA11G06780.1"/>
    <property type="gene ID" value="ONIVA11G06780"/>
</dbReference>
<dbReference type="AlphaFoldDB" id="A0A0E0IZN9"/>
<sequence length="120" mass="12252">MTTTGFASSSGAGLLTSSSTSPFLAAATSTTAVVAAALTTNTICGCVEVEEEAVAMALRGEVVEEVVVMARVKGEEGGTIFHGCNRKARSPLAVGETLSARLPGDRLTLLCRFSRDSPTA</sequence>
<dbReference type="Gramene" id="ONIVA11G06780.1">
    <property type="protein sequence ID" value="ONIVA11G06780.1"/>
    <property type="gene ID" value="ONIVA11G06780"/>
</dbReference>
<reference evidence="1" key="2">
    <citation type="submission" date="2018-04" db="EMBL/GenBank/DDBJ databases">
        <title>OnivRS2 (Oryza nivara Reference Sequence Version 2).</title>
        <authorList>
            <person name="Zhang J."/>
            <person name="Kudrna D."/>
            <person name="Lee S."/>
            <person name="Talag J."/>
            <person name="Rajasekar S."/>
            <person name="Welchert J."/>
            <person name="Hsing Y.-I."/>
            <person name="Wing R.A."/>
        </authorList>
    </citation>
    <scope>NUCLEOTIDE SEQUENCE [LARGE SCALE GENOMIC DNA]</scope>
    <source>
        <strain evidence="1">SL10</strain>
    </source>
</reference>
<dbReference type="Proteomes" id="UP000006591">
    <property type="component" value="Chromosome 11"/>
</dbReference>
<name>A0A0E0IZN9_ORYNI</name>
<organism evidence="1">
    <name type="scientific">Oryza nivara</name>
    <name type="common">Indian wild rice</name>
    <name type="synonym">Oryza sativa f. spontanea</name>
    <dbReference type="NCBI Taxonomy" id="4536"/>
    <lineage>
        <taxon>Eukaryota</taxon>
        <taxon>Viridiplantae</taxon>
        <taxon>Streptophyta</taxon>
        <taxon>Embryophyta</taxon>
        <taxon>Tracheophyta</taxon>
        <taxon>Spermatophyta</taxon>
        <taxon>Magnoliopsida</taxon>
        <taxon>Liliopsida</taxon>
        <taxon>Poales</taxon>
        <taxon>Poaceae</taxon>
        <taxon>BOP clade</taxon>
        <taxon>Oryzoideae</taxon>
        <taxon>Oryzeae</taxon>
        <taxon>Oryzinae</taxon>
        <taxon>Oryza</taxon>
    </lineage>
</organism>
<keyword evidence="2" id="KW-1185">Reference proteome</keyword>
<accession>A0A0E0IZN9</accession>
<evidence type="ECO:0000313" key="2">
    <source>
        <dbReference type="Proteomes" id="UP000006591"/>
    </source>
</evidence>
<proteinExistence type="predicted"/>
<dbReference type="HOGENOM" id="CLU_2053438_0_0_1"/>